<comment type="caution">
    <text evidence="2">The sequence shown here is derived from an EMBL/GenBank/DDBJ whole genome shotgun (WGS) entry which is preliminary data.</text>
</comment>
<name>A0A6A4TN63_SCOMX</name>
<dbReference type="EMBL" id="VEVO01000001">
    <property type="protein sequence ID" value="KAF0047613.1"/>
    <property type="molecule type" value="Genomic_DNA"/>
</dbReference>
<reference evidence="2 3" key="1">
    <citation type="submission" date="2019-06" db="EMBL/GenBank/DDBJ databases">
        <title>Draft genomes of female and male turbot (Scophthalmus maximus).</title>
        <authorList>
            <person name="Xu H."/>
            <person name="Xu X.-W."/>
            <person name="Shao C."/>
            <person name="Chen S."/>
        </authorList>
    </citation>
    <scope>NUCLEOTIDE SEQUENCE [LARGE SCALE GENOMIC DNA]</scope>
    <source>
        <strain evidence="2">Ysfricsl-2016a</strain>
        <tissue evidence="2">Blood</tissue>
    </source>
</reference>
<proteinExistence type="predicted"/>
<evidence type="ECO:0000256" key="1">
    <source>
        <dbReference type="SAM" id="MobiDB-lite"/>
    </source>
</evidence>
<dbReference type="AlphaFoldDB" id="A0A6A4TN63"/>
<evidence type="ECO:0000313" key="3">
    <source>
        <dbReference type="Proteomes" id="UP000438429"/>
    </source>
</evidence>
<evidence type="ECO:0000313" key="2">
    <source>
        <dbReference type="EMBL" id="KAF0047613.1"/>
    </source>
</evidence>
<organism evidence="2 3">
    <name type="scientific">Scophthalmus maximus</name>
    <name type="common">Turbot</name>
    <name type="synonym">Psetta maxima</name>
    <dbReference type="NCBI Taxonomy" id="52904"/>
    <lineage>
        <taxon>Eukaryota</taxon>
        <taxon>Metazoa</taxon>
        <taxon>Chordata</taxon>
        <taxon>Craniata</taxon>
        <taxon>Vertebrata</taxon>
        <taxon>Euteleostomi</taxon>
        <taxon>Actinopterygii</taxon>
        <taxon>Neopterygii</taxon>
        <taxon>Teleostei</taxon>
        <taxon>Neoteleostei</taxon>
        <taxon>Acanthomorphata</taxon>
        <taxon>Carangaria</taxon>
        <taxon>Pleuronectiformes</taxon>
        <taxon>Pleuronectoidei</taxon>
        <taxon>Scophthalmidae</taxon>
        <taxon>Scophthalmus</taxon>
    </lineage>
</organism>
<gene>
    <name evidence="2" type="ORF">F2P81_001246</name>
</gene>
<feature type="region of interest" description="Disordered" evidence="1">
    <location>
        <begin position="188"/>
        <end position="211"/>
    </location>
</feature>
<sequence length="211" mass="23536">MKFALDELLGPTQKVSQMLILETQLMTGVKKRFPLLYNDSTDSVGKVLRYDQSYTQVFQISRFVTPHQRWPVAVAKVLSPAKQGSKTMFEAETLMERNRVETHVGRLSHLTTDADSDTDMARGGLLQAFSNLSRERPSKEFHTILETGLLKNRLRVGNATDEAEHEEYDSKAAAASVCMSTQDARVFQSHSEPSASALVKSGKKQADRSEA</sequence>
<protein>
    <submittedName>
        <fullName evidence="2">Uncharacterized protein</fullName>
    </submittedName>
</protein>
<accession>A0A6A4TN63</accession>
<dbReference type="Proteomes" id="UP000438429">
    <property type="component" value="Unassembled WGS sequence"/>
</dbReference>